<feature type="region of interest" description="Disordered" evidence="4">
    <location>
        <begin position="1"/>
        <end position="33"/>
    </location>
</feature>
<protein>
    <submittedName>
        <fullName evidence="5">Uncharacterized protein</fullName>
    </submittedName>
</protein>
<proteinExistence type="inferred from homology"/>
<evidence type="ECO:0000313" key="5">
    <source>
        <dbReference type="EMBL" id="CAK7223542.1"/>
    </source>
</evidence>
<dbReference type="PANTHER" id="PTHR13471">
    <property type="entry name" value="TETRATRICOPEPTIDE-LIKE HELICAL"/>
    <property type="match status" value="1"/>
</dbReference>
<comment type="subcellular location">
    <subcellularLocation>
        <location evidence="1">Nucleus</location>
    </subcellularLocation>
</comment>
<dbReference type="EMBL" id="CAWUHC010000044">
    <property type="protein sequence ID" value="CAK7223542.1"/>
    <property type="molecule type" value="Genomic_DNA"/>
</dbReference>
<accession>A0ABP0BUX5</accession>
<sequence>MSIRRGRERTEKLLTGTPADTASTATEKTDNVEIRDKVHDVHREAVGDSDDMLFSLDTRGDPLVWQFGSNDSRRVPSYDRFRRGRFVLGSGRRFTFNQEGSKILFSIEPDSASGGSAFRDKNNALLRRALKGPIKAKSKHGCATSKPRKNSEQSIKNDTAKTGEDDFVSLYASKKRKRDSDASSENGGSSDDSNQGDSGDDDSDASSASSDDGASAEEDNYFTVGDDARETLQKRLSELSRRVKETPQDIDAWLDLVDLQDEQSLLLGNENTDQEAAENRSKDEITGISTVKLSILESALQHNQRPSDRERLQLALMREGSKVWTSKKLAQRWADLARENTLGSGLSFSLWKARLDFEMTNLSSLTIDGIKLFITDRLRALEKDATESREDTAILANIYSQMIYIFLRATRFLYDAGFRDLAAAAWQATLESSFARPPADVKGASLGEFWDSEIQRIGEDGSLGWRSYAAKIQAGEDAEEALLDYNVQHQTLPSPDFVKLAELAHRGEFHDMDEYKPLYEAWVAAERQRADLAKLPARVIDDIDDGGFEDVFRVAVFSDFHALLFRIPDALLPDLKLLLVDAYLLFCQLPPAFGTSSWIETARNDPFLATVVLCGGSNEGKRSSKSGIQEDAAGESGRRPPDLFYDGSRLAATFHLLFSLPGWFRYLPDWLSVPKPNASEAPVPPSWIANTLRQLVRSFGLGELAPYSLAVDAMVTPASVKKAARALIKQYISNTALYEAYALAEVARDNVEVARSVLASATSNIADVEAELPLRITWAWIELENGQKDNAIRRLILRSSQDEDAAPISAETSQESQPLSPAELLRLRHELRTGMDYSLSSCFVRRATLYAQAVILLNYLSPTSPEDQQPQNQQSQQGKISAALAIATMFSEEMQSRGHGASTIHEEFLQSVARVIYFHTTHGPYRPADLQAPLEKMVALFPQNGIFLRLFAWIDPTSASGLSRLRPDNSLQKILDTVVLTRKNDCPSSRAFAIRLALQSGHGQGHAARAEFERALGGSHGSSNYNIACLGNARLWQAFVHTTAMDAMATATVTVRSDGKGVKVRGIDKKMVALAKEIYYRAVRACPGSKDVLLECFGPNTGLLATSFEVGMSPSDLRAVYQTIVSKGLRVHMDLGEVQGRARDHLYRYKK</sequence>
<feature type="region of interest" description="Disordered" evidence="4">
    <location>
        <begin position="619"/>
        <end position="639"/>
    </location>
</feature>
<evidence type="ECO:0000256" key="1">
    <source>
        <dbReference type="ARBA" id="ARBA00004123"/>
    </source>
</evidence>
<feature type="region of interest" description="Disordered" evidence="4">
    <location>
        <begin position="135"/>
        <end position="226"/>
    </location>
</feature>
<comment type="similarity">
    <text evidence="2">Belongs to the NRDE2 family.</text>
</comment>
<keyword evidence="3" id="KW-0539">Nucleus</keyword>
<evidence type="ECO:0000256" key="2">
    <source>
        <dbReference type="ARBA" id="ARBA00009265"/>
    </source>
</evidence>
<dbReference type="PANTHER" id="PTHR13471:SF0">
    <property type="entry name" value="NUCLEAR EXOSOME REGULATOR NRDE2"/>
    <property type="match status" value="1"/>
</dbReference>
<evidence type="ECO:0000256" key="3">
    <source>
        <dbReference type="ARBA" id="ARBA00023242"/>
    </source>
</evidence>
<reference evidence="5 6" key="1">
    <citation type="submission" date="2024-01" db="EMBL/GenBank/DDBJ databases">
        <authorList>
            <person name="Allen C."/>
            <person name="Tagirdzhanova G."/>
        </authorList>
    </citation>
    <scope>NUCLEOTIDE SEQUENCE [LARGE SCALE GENOMIC DNA]</scope>
</reference>
<comment type="caution">
    <text evidence="5">The sequence shown here is derived from an EMBL/GenBank/DDBJ whole genome shotgun (WGS) entry which is preliminary data.</text>
</comment>
<keyword evidence="6" id="KW-1185">Reference proteome</keyword>
<evidence type="ECO:0000313" key="6">
    <source>
        <dbReference type="Proteomes" id="UP001642406"/>
    </source>
</evidence>
<feature type="compositionally biased region" description="Low complexity" evidence="4">
    <location>
        <begin position="183"/>
        <end position="197"/>
    </location>
</feature>
<dbReference type="InterPro" id="IPR013633">
    <property type="entry name" value="NRDE-2"/>
</dbReference>
<evidence type="ECO:0000256" key="4">
    <source>
        <dbReference type="SAM" id="MobiDB-lite"/>
    </source>
</evidence>
<dbReference type="Pfam" id="PF08424">
    <property type="entry name" value="NRDE-2"/>
    <property type="match status" value="1"/>
</dbReference>
<gene>
    <name evidence="5" type="ORF">SBRCBS47491_005241</name>
</gene>
<organism evidence="5 6">
    <name type="scientific">Sporothrix bragantina</name>
    <dbReference type="NCBI Taxonomy" id="671064"/>
    <lineage>
        <taxon>Eukaryota</taxon>
        <taxon>Fungi</taxon>
        <taxon>Dikarya</taxon>
        <taxon>Ascomycota</taxon>
        <taxon>Pezizomycotina</taxon>
        <taxon>Sordariomycetes</taxon>
        <taxon>Sordariomycetidae</taxon>
        <taxon>Ophiostomatales</taxon>
        <taxon>Ophiostomataceae</taxon>
        <taxon>Sporothrix</taxon>
    </lineage>
</organism>
<name>A0ABP0BUX5_9PEZI</name>
<dbReference type="Proteomes" id="UP001642406">
    <property type="component" value="Unassembled WGS sequence"/>
</dbReference>